<keyword evidence="4" id="KW-1185">Reference proteome</keyword>
<dbReference type="Proteomes" id="UP000504633">
    <property type="component" value="Unplaced"/>
</dbReference>
<feature type="domain" description="NB-ARC" evidence="1">
    <location>
        <begin position="137"/>
        <end position="308"/>
    </location>
</feature>
<dbReference type="InterPro" id="IPR054304">
    <property type="entry name" value="Dark_CARD"/>
</dbReference>
<dbReference type="GO" id="GO:0006915">
    <property type="term" value="P:apoptotic process"/>
    <property type="evidence" value="ECO:0007669"/>
    <property type="project" value="UniProtKB-ARBA"/>
</dbReference>
<dbReference type="InterPro" id="IPR027417">
    <property type="entry name" value="P-loop_NTPase"/>
</dbReference>
<evidence type="ECO:0000313" key="4">
    <source>
        <dbReference type="Proteomes" id="UP000504633"/>
    </source>
</evidence>
<organism evidence="4 5">
    <name type="scientific">Drosophila hydei</name>
    <name type="common">Fruit fly</name>
    <dbReference type="NCBI Taxonomy" id="7224"/>
    <lineage>
        <taxon>Eukaryota</taxon>
        <taxon>Metazoa</taxon>
        <taxon>Ecdysozoa</taxon>
        <taxon>Arthropoda</taxon>
        <taxon>Hexapoda</taxon>
        <taxon>Insecta</taxon>
        <taxon>Pterygota</taxon>
        <taxon>Neoptera</taxon>
        <taxon>Endopterygota</taxon>
        <taxon>Diptera</taxon>
        <taxon>Brachycera</taxon>
        <taxon>Muscomorpha</taxon>
        <taxon>Ephydroidea</taxon>
        <taxon>Drosophilidae</taxon>
        <taxon>Drosophila</taxon>
    </lineage>
</organism>
<dbReference type="PANTHER" id="PTHR22845">
    <property type="entry name" value="APOPTOTIC PROTEASE-ACTIVATING FACTOR 1"/>
    <property type="match status" value="1"/>
</dbReference>
<feature type="domain" description="Dark CARD" evidence="2">
    <location>
        <begin position="15"/>
        <end position="96"/>
    </location>
</feature>
<dbReference type="GO" id="GO:0043531">
    <property type="term" value="F:ADP binding"/>
    <property type="evidence" value="ECO:0007669"/>
    <property type="project" value="InterPro"/>
</dbReference>
<dbReference type="SUPFAM" id="SSF52540">
    <property type="entry name" value="P-loop containing nucleoside triphosphate hydrolases"/>
    <property type="match status" value="1"/>
</dbReference>
<dbReference type="Gene3D" id="2.130.10.10">
    <property type="entry name" value="YVTN repeat-like/Quinoprotein amine dehydrogenase"/>
    <property type="match status" value="2"/>
</dbReference>
<dbReference type="OrthoDB" id="1357022at2759"/>
<dbReference type="Pfam" id="PF22080">
    <property type="entry name" value="Dark_CARD"/>
    <property type="match status" value="1"/>
</dbReference>
<evidence type="ECO:0000313" key="5">
    <source>
        <dbReference type="RefSeq" id="XP_023171116.2"/>
    </source>
</evidence>
<dbReference type="SUPFAM" id="SSF50998">
    <property type="entry name" value="Quinoprotein alcohol dehydrogenase-like"/>
    <property type="match status" value="1"/>
</dbReference>
<dbReference type="Gene3D" id="1.25.40.370">
    <property type="match status" value="1"/>
</dbReference>
<reference evidence="5 6" key="1">
    <citation type="submission" date="2025-04" db="UniProtKB">
        <authorList>
            <consortium name="RefSeq"/>
        </authorList>
    </citation>
    <scope>IDENTIFICATION</scope>
    <source>
        <strain evidence="5 6">15085-1641.00</strain>
        <tissue evidence="5 6">Whole body</tissue>
    </source>
</reference>
<proteinExistence type="predicted"/>
<dbReference type="InterPro" id="IPR002182">
    <property type="entry name" value="NB-ARC"/>
</dbReference>
<accession>A0A6J1LT86</accession>
<dbReference type="OMA" id="VKLWSLW"/>
<feature type="domain" description="Dark winged-helix" evidence="3">
    <location>
        <begin position="369"/>
        <end position="432"/>
    </location>
</feature>
<dbReference type="GO" id="GO:0005829">
    <property type="term" value="C:cytosol"/>
    <property type="evidence" value="ECO:0007669"/>
    <property type="project" value="UniProtKB-ARBA"/>
</dbReference>
<dbReference type="Pfam" id="PF00931">
    <property type="entry name" value="NB-ARC"/>
    <property type="match status" value="1"/>
</dbReference>
<evidence type="ECO:0000259" key="3">
    <source>
        <dbReference type="Pfam" id="PF22164"/>
    </source>
</evidence>
<dbReference type="InterPro" id="IPR015943">
    <property type="entry name" value="WD40/YVTN_repeat-like_dom_sf"/>
</dbReference>
<gene>
    <name evidence="5 6" type="primary">LOC111599658</name>
</gene>
<evidence type="ECO:0000313" key="6">
    <source>
        <dbReference type="RefSeq" id="XP_023171119.2"/>
    </source>
</evidence>
<dbReference type="Gene3D" id="3.40.50.300">
    <property type="entry name" value="P-loop containing nucleotide triphosphate hydrolases"/>
    <property type="match status" value="1"/>
</dbReference>
<protein>
    <submittedName>
        <fullName evidence="5 6">Uncharacterized protein LOC111599658 isoform X1</fullName>
    </submittedName>
</protein>
<dbReference type="KEGG" id="dhe:111599658"/>
<evidence type="ECO:0000259" key="2">
    <source>
        <dbReference type="Pfam" id="PF22080"/>
    </source>
</evidence>
<sequence>MSIYEMFKMQHCYRDVLPVFLADFKKDFDCDDIEDTLRTILKKKKVDDIMNEAHPWQIYRLFWTLRDQRKEVVEKFVEEVLKDSHGPNYGFLLSAIQKECIEPSLNTENYISKVDRLYNDNQKFTKYNVPRIKPYLQLQEALLDLRPSKNVLVEGNLGAGKQWLVLDVCSSYIVQRKMDFNIFWLDVRACCSPESRLEALQSFLYIIDHTQQKNCNRSEVQSRTDWVKSQLTDKLKSKPYKNCLLVLRNVQNKETWEAFNLGCKILLTTRHKNVVNFLSTITTTHITLEDVLTPHEIESLFSKFLSENQHKSLKKLTLTLTKTNPLLLTSIAESIRDGHCTIDNWEQKSSEKLNSIIETTLNVLNPNDKQLFKDLFIFPDCAHIPLYLLGVVWSVNDPITVVNKLYKYCLVKKHVDNQNRVTITLPSIYSELNTHIMNEEVLHKKIIEYYKISQVFDEYNGLLLPNLDSYFYKYIDHHISKLKNNIERETLFRKVFLDFRFLDQKIRNDSTPWDARGSVLHTLQALKLYTTHIIDRKSSDYNANNNGVDYCWLVNALLDFLLNAEEKLIRSEFSCLLQIALMTEDGVIYDEAYRQVQRFPSYVWFTERGRFNQHRQIINLGKDQVRHAIYLDDDYCLMALSNQQLLLTDVSLEGDMTYLLSDDKELCDIVEMHVFNKHKHLLTLYSNGRLKLWSLQQLLRRRSSKGSYSTLRPRLGQAPKHSQFCNVQFVNNDVQRLTNTHEDKKICSFFLEEKDDEEENIFIQLHVAFNNGDICICDWENKEKKFKQSHTPILKTQQRQLRCFSKILDRFYVLCTVECTLTVWDLRRGSKETECIFPNEEALTMETYIDKVGDYTMLLLIFKSSVWQLLFKHADNNSIIPLNQKQLQFSDVGAISIVCGKLSKDGRYLVLGTMQGLIVYDLSVFNSVLRSNISEHIICLDIYDLNSPSLKYIVLCGAAGKSVLYLHTLRNISGNEKHELTWVHNSKREYGHLNDVNLELQSHFEPNVYLRPLLIKSNNDELFTVDSKSRIYKIHTGDGQKQNESYWSTIATPQMGQSSHITALCVCKDNNIFAGYSNGVIFNISKNEKLPQEYLSDQIDYLKMINSTILIASSKTKRSTFILNLSKLNMNTTGSSIWPIELAIYTMYARLFKDQFLFIFSENGVIYIDLLNPRKQQVFDRPTDRVVGFDIKENQLFLAFRNSTVKVYEMDSKGGKLNYKSVSENNIKSKDVINNLIVTYDGELVAIGFENGHIKIYIYKKHRLTFIYTISQGHEPCHSIKLRFSPCKQILVSCAEQLCFWDVNYILNNRVTPKCGSRRYNRELEDTRGREEVDASPWSDISKDLEEPTPVSIPLYKHLEDKKNRAYLWRGKRGNAKLPALLTAVTFVGNKGLHFYTNVDFTQFYALDNEGIFYHLKVLEFLGEYKPKPSSTELLRKVGLEYSSNQAVISRTHVAFMDKQGNDGIDVVGNSNSNSYFISACNSQAKPPSNMI</sequence>
<dbReference type="Pfam" id="PF22164">
    <property type="entry name" value="WHD_Dark"/>
    <property type="match status" value="1"/>
</dbReference>
<evidence type="ECO:0000259" key="1">
    <source>
        <dbReference type="Pfam" id="PF00931"/>
    </source>
</evidence>
<dbReference type="InterPro" id="IPR011047">
    <property type="entry name" value="Quinoprotein_ADH-like_sf"/>
</dbReference>
<dbReference type="SUPFAM" id="SSF50978">
    <property type="entry name" value="WD40 repeat-like"/>
    <property type="match status" value="1"/>
</dbReference>
<name>A0A6J1LT86_DROHY</name>
<dbReference type="RefSeq" id="XP_023171119.2">
    <property type="nucleotide sequence ID" value="XM_023315351.2"/>
</dbReference>
<dbReference type="PANTHER" id="PTHR22845:SF5">
    <property type="entry name" value="APOPTOTIC PROTEASE-ACTIVATING FACTOR 1"/>
    <property type="match status" value="1"/>
</dbReference>
<dbReference type="RefSeq" id="XP_023171116.2">
    <property type="nucleotide sequence ID" value="XM_023315348.2"/>
</dbReference>
<dbReference type="InterPro" id="IPR054042">
    <property type="entry name" value="WHD_Dark"/>
</dbReference>
<dbReference type="InterPro" id="IPR036322">
    <property type="entry name" value="WD40_repeat_dom_sf"/>
</dbReference>
<dbReference type="GeneID" id="111599658"/>
<dbReference type="CTD" id="36914"/>